<organism evidence="9 10">
    <name type="scientific">Vibrio rumoiensis</name>
    <dbReference type="NCBI Taxonomy" id="76258"/>
    <lineage>
        <taxon>Bacteria</taxon>
        <taxon>Pseudomonadati</taxon>
        <taxon>Pseudomonadota</taxon>
        <taxon>Gammaproteobacteria</taxon>
        <taxon>Vibrionales</taxon>
        <taxon>Vibrionaceae</taxon>
        <taxon>Vibrio</taxon>
    </lineage>
</organism>
<comment type="function">
    <text evidence="5">Transforms N(2)-succinylglutamate into succinate and glutamate.</text>
</comment>
<dbReference type="NCBIfam" id="NF003706">
    <property type="entry name" value="PRK05324.1"/>
    <property type="match status" value="1"/>
</dbReference>
<comment type="similarity">
    <text evidence="5">Belongs to the AspA/AstE family. Succinylglutamate desuccinylase subfamily.</text>
</comment>
<accession>A0ABW7J049</accession>
<dbReference type="InterPro" id="IPR007036">
    <property type="entry name" value="Aste_AspA_hybrid_dom"/>
</dbReference>
<name>A0ABW7J049_9VIBR</name>
<dbReference type="PANTHER" id="PTHR15162">
    <property type="entry name" value="ASPARTOACYLASE"/>
    <property type="match status" value="1"/>
</dbReference>
<feature type="domain" description="AstE/AspA barrel-sandwich hybrid" evidence="7">
    <location>
        <begin position="252"/>
        <end position="325"/>
    </location>
</feature>
<reference evidence="9 10" key="1">
    <citation type="submission" date="2024-10" db="EMBL/GenBank/DDBJ databases">
        <authorList>
            <person name="Yibar A."/>
            <person name="Saticioglu I.B."/>
            <person name="Duman M."/>
            <person name="Ajmi N."/>
            <person name="Gurler F."/>
            <person name="Ay H."/>
            <person name="Onuk E."/>
            <person name="Guler S."/>
            <person name="Romalde J.L."/>
        </authorList>
    </citation>
    <scope>NUCLEOTIDE SEQUENCE [LARGE SCALE GENOMIC DNA]</scope>
    <source>
        <strain evidence="9 10">14-MA-B</strain>
    </source>
</reference>
<dbReference type="GO" id="GO:0009017">
    <property type="term" value="F:succinylglutamate desuccinylase activity"/>
    <property type="evidence" value="ECO:0007669"/>
    <property type="project" value="UniProtKB-EC"/>
</dbReference>
<dbReference type="Gene3D" id="3.40.630.10">
    <property type="entry name" value="Zn peptidases"/>
    <property type="match status" value="1"/>
</dbReference>
<evidence type="ECO:0000256" key="2">
    <source>
        <dbReference type="ARBA" id="ARBA00022723"/>
    </source>
</evidence>
<dbReference type="EMBL" id="JBIHSN010000003">
    <property type="protein sequence ID" value="MFH0267112.1"/>
    <property type="molecule type" value="Genomic_DNA"/>
</dbReference>
<evidence type="ECO:0000256" key="1">
    <source>
        <dbReference type="ARBA" id="ARBA00022503"/>
    </source>
</evidence>
<evidence type="ECO:0000256" key="5">
    <source>
        <dbReference type="HAMAP-Rule" id="MF_00767"/>
    </source>
</evidence>
<evidence type="ECO:0000259" key="7">
    <source>
        <dbReference type="Pfam" id="PF04952"/>
    </source>
</evidence>
<proteinExistence type="inferred from homology"/>
<dbReference type="CDD" id="cd03855">
    <property type="entry name" value="M14_ASTE"/>
    <property type="match status" value="1"/>
</dbReference>
<evidence type="ECO:0000256" key="3">
    <source>
        <dbReference type="ARBA" id="ARBA00022801"/>
    </source>
</evidence>
<dbReference type="NCBIfam" id="TIGR03242">
    <property type="entry name" value="arg_catab_astE"/>
    <property type="match status" value="1"/>
</dbReference>
<dbReference type="PANTHER" id="PTHR15162:SF7">
    <property type="entry name" value="SUCCINYLGLUTAMATE DESUCCINYLASE"/>
    <property type="match status" value="1"/>
</dbReference>
<evidence type="ECO:0000313" key="10">
    <source>
        <dbReference type="Proteomes" id="UP001607151"/>
    </source>
</evidence>
<feature type="binding site" evidence="5">
    <location>
        <position position="149"/>
    </location>
    <ligand>
        <name>Zn(2+)</name>
        <dbReference type="ChEBI" id="CHEBI:29105"/>
    </ligand>
</feature>
<protein>
    <recommendedName>
        <fullName evidence="5 6">Succinylglutamate desuccinylase</fullName>
        <ecNumber evidence="5 6">3.5.1.96</ecNumber>
    </recommendedName>
</protein>
<comment type="caution">
    <text evidence="9">The sequence shown here is derived from an EMBL/GenBank/DDBJ whole genome shotgun (WGS) entry which is preliminary data.</text>
</comment>
<dbReference type="EC" id="3.5.1.96" evidence="5 6"/>
<comment type="cofactor">
    <cofactor evidence="5">
        <name>Zn(2+)</name>
        <dbReference type="ChEBI" id="CHEBI:29105"/>
    </cofactor>
    <text evidence="5">Binds 1 zinc ion per subunit.</text>
</comment>
<comment type="pathway">
    <text evidence="5">Amino-acid degradation; L-arginine degradation via AST pathway; L-glutamate and succinate from L-arginine: step 5/5.</text>
</comment>
<dbReference type="SUPFAM" id="SSF53187">
    <property type="entry name" value="Zn-dependent exopeptidases"/>
    <property type="match status" value="1"/>
</dbReference>
<dbReference type="RefSeq" id="WP_394608650.1">
    <property type="nucleotide sequence ID" value="NZ_JBIHSJ010000004.1"/>
</dbReference>
<dbReference type="Proteomes" id="UP001607151">
    <property type="component" value="Unassembled WGS sequence"/>
</dbReference>
<dbReference type="HAMAP" id="MF_00767">
    <property type="entry name" value="Arg_catab_AstE"/>
    <property type="match status" value="1"/>
</dbReference>
<keyword evidence="3 5" id="KW-0378">Hydrolase</keyword>
<dbReference type="Pfam" id="PF24827">
    <property type="entry name" value="AstE_AspA_cat"/>
    <property type="match status" value="1"/>
</dbReference>
<dbReference type="InterPro" id="IPR055438">
    <property type="entry name" value="AstE_AspA_cat"/>
</dbReference>
<dbReference type="InterPro" id="IPR016681">
    <property type="entry name" value="SuccinylGlu_desuccinylase"/>
</dbReference>
<keyword evidence="1 5" id="KW-0056">Arginine metabolism</keyword>
<evidence type="ECO:0000256" key="6">
    <source>
        <dbReference type="NCBIfam" id="TIGR03242"/>
    </source>
</evidence>
<feature type="active site" evidence="5">
    <location>
        <position position="213"/>
    </location>
</feature>
<sequence length="332" mass="37354">MDNFLTSTLKQHAPLISSGTIGAINWHWLDHGVMVIEPIGVEVSHLDHVLLSAGIHGNETAPIELLDQLMDDLLNGRLPLNVKLMLMLGNLEAMRNGERYNDIDLNRLFSQHHQNYPICAETLRAQQLEALTAQFFESAAGRKLHFDLHTAIRESHHVRFALLPYKENEKYSRQMCDWLSSAEVEAIVLNQAPSATFSYYSSEHCGADSCTLELGKAKPFGQNDLSQFAGINNGLRQLVSQGLPQSPPTNVTLKVYQVSQQLTKLSENFEMHFSDEVKNFTAFEQGEVLAIDGDITYRVEQPREWVLFPNPNVRPGLRAGLMLVETEQDAIF</sequence>
<dbReference type="PIRSF" id="PIRSF017020">
    <property type="entry name" value="AstE"/>
    <property type="match status" value="1"/>
</dbReference>
<comment type="catalytic activity">
    <reaction evidence="5">
        <text>N-succinyl-L-glutamate + H2O = L-glutamate + succinate</text>
        <dbReference type="Rhea" id="RHEA:15169"/>
        <dbReference type="ChEBI" id="CHEBI:15377"/>
        <dbReference type="ChEBI" id="CHEBI:29985"/>
        <dbReference type="ChEBI" id="CHEBI:30031"/>
        <dbReference type="ChEBI" id="CHEBI:58763"/>
        <dbReference type="EC" id="3.5.1.96"/>
    </reaction>
</comment>
<feature type="binding site" evidence="5">
    <location>
        <position position="56"/>
    </location>
    <ligand>
        <name>Zn(2+)</name>
        <dbReference type="ChEBI" id="CHEBI:29105"/>
    </ligand>
</feature>
<feature type="domain" description="Succinylglutamate desuccinylase/Aspartoacylase catalytic" evidence="8">
    <location>
        <begin position="48"/>
        <end position="234"/>
    </location>
</feature>
<dbReference type="InterPro" id="IPR050178">
    <property type="entry name" value="AspA/AstE_fam"/>
</dbReference>
<dbReference type="Pfam" id="PF04952">
    <property type="entry name" value="AstE_AspA_hybrid"/>
    <property type="match status" value="1"/>
</dbReference>
<evidence type="ECO:0000256" key="4">
    <source>
        <dbReference type="ARBA" id="ARBA00022833"/>
    </source>
</evidence>
<keyword evidence="4 5" id="KW-0862">Zinc</keyword>
<gene>
    <name evidence="5 9" type="primary">astE</name>
    <name evidence="9" type="ORF">ACGRQ9_16840</name>
</gene>
<evidence type="ECO:0000259" key="8">
    <source>
        <dbReference type="Pfam" id="PF24827"/>
    </source>
</evidence>
<feature type="binding site" evidence="5">
    <location>
        <position position="59"/>
    </location>
    <ligand>
        <name>Zn(2+)</name>
        <dbReference type="ChEBI" id="CHEBI:29105"/>
    </ligand>
</feature>
<evidence type="ECO:0000313" key="9">
    <source>
        <dbReference type="EMBL" id="MFH0267112.1"/>
    </source>
</evidence>
<keyword evidence="10" id="KW-1185">Reference proteome</keyword>
<keyword evidence="2 5" id="KW-0479">Metal-binding</keyword>